<dbReference type="Pfam" id="PF07729">
    <property type="entry name" value="FCD"/>
    <property type="match status" value="1"/>
</dbReference>
<reference evidence="5 6" key="1">
    <citation type="submission" date="2019-12" db="EMBL/GenBank/DDBJ databases">
        <title>Rhizobium genotypes associated with high levels of biological nitrogen fixation by grain legumes in a temperate-maritime cropping system.</title>
        <authorList>
            <person name="Maluk M."/>
            <person name="Francesc Ferrando Molina F."/>
            <person name="Lopez Del Egido L."/>
            <person name="Lafos M."/>
            <person name="Langarica-Fuentes A."/>
            <person name="Gebre Yohannes G."/>
            <person name="Young M.W."/>
            <person name="Martin P."/>
            <person name="Gantlett R."/>
            <person name="Kenicer G."/>
            <person name="Hawes C."/>
            <person name="Begg G.S."/>
            <person name="Quilliam R.S."/>
            <person name="Squire G.R."/>
            <person name="Poole P.S."/>
            <person name="Young P.W."/>
            <person name="Iannetta P.M."/>
            <person name="James E.K."/>
        </authorList>
    </citation>
    <scope>NUCLEOTIDE SEQUENCE [LARGE SCALE GENOMIC DNA]</scope>
    <source>
        <strain evidence="5 6">JHI1118</strain>
    </source>
</reference>
<dbReference type="PROSITE" id="PS50949">
    <property type="entry name" value="HTH_GNTR"/>
    <property type="match status" value="1"/>
</dbReference>
<feature type="domain" description="HTH gntR-type" evidence="4">
    <location>
        <begin position="16"/>
        <end position="84"/>
    </location>
</feature>
<proteinExistence type="predicted"/>
<dbReference type="SUPFAM" id="SSF46785">
    <property type="entry name" value="Winged helix' DNA-binding domain"/>
    <property type="match status" value="1"/>
</dbReference>
<evidence type="ECO:0000313" key="5">
    <source>
        <dbReference type="EMBL" id="NEI72581.1"/>
    </source>
</evidence>
<dbReference type="Pfam" id="PF00392">
    <property type="entry name" value="GntR"/>
    <property type="match status" value="1"/>
</dbReference>
<dbReference type="InterPro" id="IPR008920">
    <property type="entry name" value="TF_FadR/GntR_C"/>
</dbReference>
<evidence type="ECO:0000256" key="3">
    <source>
        <dbReference type="ARBA" id="ARBA00023163"/>
    </source>
</evidence>
<evidence type="ECO:0000313" key="6">
    <source>
        <dbReference type="Proteomes" id="UP000483035"/>
    </source>
</evidence>
<dbReference type="Gene3D" id="1.10.10.10">
    <property type="entry name" value="Winged helix-like DNA-binding domain superfamily/Winged helix DNA-binding domain"/>
    <property type="match status" value="1"/>
</dbReference>
<dbReference type="CDD" id="cd07377">
    <property type="entry name" value="WHTH_GntR"/>
    <property type="match status" value="1"/>
</dbReference>
<dbReference type="SMART" id="SM00895">
    <property type="entry name" value="FCD"/>
    <property type="match status" value="1"/>
</dbReference>
<keyword evidence="3" id="KW-0804">Transcription</keyword>
<dbReference type="Gene3D" id="1.20.120.530">
    <property type="entry name" value="GntR ligand-binding domain-like"/>
    <property type="match status" value="1"/>
</dbReference>
<dbReference type="InterPro" id="IPR000524">
    <property type="entry name" value="Tscrpt_reg_HTH_GntR"/>
</dbReference>
<dbReference type="GO" id="GO:0003677">
    <property type="term" value="F:DNA binding"/>
    <property type="evidence" value="ECO:0007669"/>
    <property type="project" value="UniProtKB-KW"/>
</dbReference>
<dbReference type="PANTHER" id="PTHR43537">
    <property type="entry name" value="TRANSCRIPTIONAL REGULATOR, GNTR FAMILY"/>
    <property type="match status" value="1"/>
</dbReference>
<protein>
    <submittedName>
        <fullName evidence="5">FCD domain-containing protein</fullName>
    </submittedName>
</protein>
<keyword evidence="1" id="KW-0805">Transcription regulation</keyword>
<gene>
    <name evidence="5" type="ORF">GR212_23765</name>
</gene>
<evidence type="ECO:0000256" key="1">
    <source>
        <dbReference type="ARBA" id="ARBA00023015"/>
    </source>
</evidence>
<dbReference type="GO" id="GO:0003700">
    <property type="term" value="F:DNA-binding transcription factor activity"/>
    <property type="evidence" value="ECO:0007669"/>
    <property type="project" value="InterPro"/>
</dbReference>
<accession>A0A6L9UBB5</accession>
<sequence>MVNEASPSEDNAETPPDGAAKVIAYVRRRLLAGELKLGDKLPAERELCGLLGISRPSLREGLRALSVLGLLDVQQGRGAFIGRADISVIGDALVFTLAQESNAVEDVLQARIAIEAQAIRIACRVATDQHLAAINEKLEHFVDSLNDPERGGAADHAFHLALVEASQSSTLITMYRAIEPLLLRSHVERRRLAAPDPDVTSYLVQAHKDVFVALVNGDPEEADRRIREHFEISARLRRSRFLKSI</sequence>
<dbReference type="Proteomes" id="UP000483035">
    <property type="component" value="Unassembled WGS sequence"/>
</dbReference>
<dbReference type="RefSeq" id="WP_163990125.1">
    <property type="nucleotide sequence ID" value="NZ_WUEY01000012.1"/>
</dbReference>
<dbReference type="InterPro" id="IPR036388">
    <property type="entry name" value="WH-like_DNA-bd_sf"/>
</dbReference>
<evidence type="ECO:0000256" key="2">
    <source>
        <dbReference type="ARBA" id="ARBA00023125"/>
    </source>
</evidence>
<comment type="caution">
    <text evidence="5">The sequence shown here is derived from an EMBL/GenBank/DDBJ whole genome shotgun (WGS) entry which is preliminary data.</text>
</comment>
<dbReference type="AlphaFoldDB" id="A0A6L9UBB5"/>
<keyword evidence="2" id="KW-0238">DNA-binding</keyword>
<dbReference type="SUPFAM" id="SSF48008">
    <property type="entry name" value="GntR ligand-binding domain-like"/>
    <property type="match status" value="1"/>
</dbReference>
<evidence type="ECO:0000259" key="4">
    <source>
        <dbReference type="PROSITE" id="PS50949"/>
    </source>
</evidence>
<dbReference type="InterPro" id="IPR036390">
    <property type="entry name" value="WH_DNA-bd_sf"/>
</dbReference>
<organism evidence="5 6">
    <name type="scientific">Rhizobium lusitanum</name>
    <dbReference type="NCBI Taxonomy" id="293958"/>
    <lineage>
        <taxon>Bacteria</taxon>
        <taxon>Pseudomonadati</taxon>
        <taxon>Pseudomonadota</taxon>
        <taxon>Alphaproteobacteria</taxon>
        <taxon>Hyphomicrobiales</taxon>
        <taxon>Rhizobiaceae</taxon>
        <taxon>Rhizobium/Agrobacterium group</taxon>
        <taxon>Rhizobium</taxon>
    </lineage>
</organism>
<dbReference type="PANTHER" id="PTHR43537:SF5">
    <property type="entry name" value="UXU OPERON TRANSCRIPTIONAL REGULATOR"/>
    <property type="match status" value="1"/>
</dbReference>
<dbReference type="InterPro" id="IPR011711">
    <property type="entry name" value="GntR_C"/>
</dbReference>
<dbReference type="PRINTS" id="PR00035">
    <property type="entry name" value="HTHGNTR"/>
</dbReference>
<dbReference type="SMART" id="SM00345">
    <property type="entry name" value="HTH_GNTR"/>
    <property type="match status" value="1"/>
</dbReference>
<name>A0A6L9UBB5_9HYPH</name>
<dbReference type="EMBL" id="WUEY01000012">
    <property type="protein sequence ID" value="NEI72581.1"/>
    <property type="molecule type" value="Genomic_DNA"/>
</dbReference>